<dbReference type="AlphaFoldDB" id="A0A5B7G2G9"/>
<comment type="caution">
    <text evidence="2">The sequence shown here is derived from an EMBL/GenBank/DDBJ whole genome shotgun (WGS) entry which is preliminary data.</text>
</comment>
<feature type="compositionally biased region" description="Pro residues" evidence="1">
    <location>
        <begin position="20"/>
        <end position="33"/>
    </location>
</feature>
<accession>A0A5B7G2G9</accession>
<dbReference type="SUPFAM" id="SSF101447">
    <property type="entry name" value="Formin homology 2 domain (FH2 domain)"/>
    <property type="match status" value="1"/>
</dbReference>
<dbReference type="EMBL" id="VSRR010010109">
    <property type="protein sequence ID" value="MPC51338.1"/>
    <property type="molecule type" value="Genomic_DNA"/>
</dbReference>
<evidence type="ECO:0000256" key="1">
    <source>
        <dbReference type="SAM" id="MobiDB-lite"/>
    </source>
</evidence>
<feature type="region of interest" description="Disordered" evidence="1">
    <location>
        <begin position="53"/>
        <end position="90"/>
    </location>
</feature>
<gene>
    <name evidence="2" type="ORF">E2C01_045183</name>
</gene>
<keyword evidence="3" id="KW-1185">Reference proteome</keyword>
<sequence>MKRKALGARWLDFKETLNPPSSPIPPPPPPPLPFASLPSSRSALPLPRFLSAIDYPRPLPPPPPPPPPPPLRIAENPRRNVGESGFASSTPNKNLPRIALSFCGEFLGVAETETETPSLLCSFCCDAAAIGGVWRPRVSSLLPLTGVTRSRSNKIGGEHQHWTREILSEHQKQHNDFLLAVSMFISTTTSSSSSSCILKTHAPPAGTFTLIYECCQVGQAANTPAANTNISSESRVKGGTGAIVAVTARRNPRRAHYVGITNAMIVFMCALCHGGGDWPAGGTS</sequence>
<reference evidence="2 3" key="1">
    <citation type="submission" date="2019-05" db="EMBL/GenBank/DDBJ databases">
        <title>Another draft genome of Portunus trituberculatus and its Hox gene families provides insights of decapod evolution.</title>
        <authorList>
            <person name="Jeong J.-H."/>
            <person name="Song I."/>
            <person name="Kim S."/>
            <person name="Choi T."/>
            <person name="Kim D."/>
            <person name="Ryu S."/>
            <person name="Kim W."/>
        </authorList>
    </citation>
    <scope>NUCLEOTIDE SEQUENCE [LARGE SCALE GENOMIC DNA]</scope>
    <source>
        <tissue evidence="2">Muscle</tissue>
    </source>
</reference>
<feature type="region of interest" description="Disordered" evidence="1">
    <location>
        <begin position="1"/>
        <end position="39"/>
    </location>
</feature>
<evidence type="ECO:0000313" key="2">
    <source>
        <dbReference type="EMBL" id="MPC51338.1"/>
    </source>
</evidence>
<organism evidence="2 3">
    <name type="scientific">Portunus trituberculatus</name>
    <name type="common">Swimming crab</name>
    <name type="synonym">Neptunus trituberculatus</name>
    <dbReference type="NCBI Taxonomy" id="210409"/>
    <lineage>
        <taxon>Eukaryota</taxon>
        <taxon>Metazoa</taxon>
        <taxon>Ecdysozoa</taxon>
        <taxon>Arthropoda</taxon>
        <taxon>Crustacea</taxon>
        <taxon>Multicrustacea</taxon>
        <taxon>Malacostraca</taxon>
        <taxon>Eumalacostraca</taxon>
        <taxon>Eucarida</taxon>
        <taxon>Decapoda</taxon>
        <taxon>Pleocyemata</taxon>
        <taxon>Brachyura</taxon>
        <taxon>Eubrachyura</taxon>
        <taxon>Portunoidea</taxon>
        <taxon>Portunidae</taxon>
        <taxon>Portuninae</taxon>
        <taxon>Portunus</taxon>
    </lineage>
</organism>
<proteinExistence type="predicted"/>
<evidence type="ECO:0000313" key="3">
    <source>
        <dbReference type="Proteomes" id="UP000324222"/>
    </source>
</evidence>
<dbReference type="Proteomes" id="UP000324222">
    <property type="component" value="Unassembled WGS sequence"/>
</dbReference>
<protein>
    <submittedName>
        <fullName evidence="2">Uncharacterized protein</fullName>
    </submittedName>
</protein>
<feature type="compositionally biased region" description="Pro residues" evidence="1">
    <location>
        <begin position="57"/>
        <end position="71"/>
    </location>
</feature>
<name>A0A5B7G2G9_PORTR</name>